<protein>
    <submittedName>
        <fullName evidence="2">DnaA regulatory inactivator Hda</fullName>
    </submittedName>
</protein>
<name>A0A9X0W5L6_9GAMM</name>
<proteinExistence type="predicted"/>
<evidence type="ECO:0000313" key="2">
    <source>
        <dbReference type="EMBL" id="MBK1617216.1"/>
    </source>
</evidence>
<evidence type="ECO:0000259" key="1">
    <source>
        <dbReference type="Pfam" id="PF22688"/>
    </source>
</evidence>
<reference evidence="2 3" key="1">
    <citation type="journal article" date="2020" name="Microorganisms">
        <title>Osmotic Adaptation and Compatible Solute Biosynthesis of Phototrophic Bacteria as Revealed from Genome Analyses.</title>
        <authorList>
            <person name="Imhoff J.F."/>
            <person name="Rahn T."/>
            <person name="Kunzel S."/>
            <person name="Keller A."/>
            <person name="Neulinger S.C."/>
        </authorList>
    </citation>
    <scope>NUCLEOTIDE SEQUENCE [LARGE SCALE GENOMIC DNA]</scope>
    <source>
        <strain evidence="2 3">DSM 25653</strain>
    </source>
</reference>
<dbReference type="InterPro" id="IPR017788">
    <property type="entry name" value="Hda"/>
</dbReference>
<dbReference type="PANTHER" id="PTHR30050">
    <property type="entry name" value="CHROMOSOMAL REPLICATION INITIATOR PROTEIN DNAA"/>
    <property type="match status" value="1"/>
</dbReference>
<dbReference type="GO" id="GO:0006270">
    <property type="term" value="P:DNA replication initiation"/>
    <property type="evidence" value="ECO:0007669"/>
    <property type="project" value="TreeGrafter"/>
</dbReference>
<dbReference type="Gene3D" id="3.40.50.300">
    <property type="entry name" value="P-loop containing nucleotide triphosphate hydrolases"/>
    <property type="match status" value="1"/>
</dbReference>
<dbReference type="PANTHER" id="PTHR30050:SF5">
    <property type="entry name" value="DNAA REGULATORY INACTIVATOR HDA"/>
    <property type="match status" value="1"/>
</dbReference>
<dbReference type="EMBL" id="NRRY01000002">
    <property type="protein sequence ID" value="MBK1617216.1"/>
    <property type="molecule type" value="Genomic_DNA"/>
</dbReference>
<dbReference type="NCBIfam" id="TIGR03420">
    <property type="entry name" value="DnaA_homol_Hda"/>
    <property type="match status" value="1"/>
</dbReference>
<sequence length="255" mass="27608">MTVQERYPPQLPLALRQPEPRGFDGFIAHGNGAALAAVRQWADCSGEPYIYLHGAAASGKSQLLVCAAGEVRQRGLGVVYLPLDTPRLTPAVLDDLEQRDAILLDALQAIAGNAAWEQALFNLYNRVRDAGRRLLAAARQPAGRLGIRLPDLASRLAAGPSYNLRPLSDAGRAELLRIGAEQRGLRFGDAMISYILSRCPRDPGALSALLDEIDRTALAEQRQPSIRSIGRLLERLEHAGSDSTAEQTSNESDRA</sequence>
<dbReference type="GO" id="GO:0032297">
    <property type="term" value="P:negative regulation of DNA-templated DNA replication initiation"/>
    <property type="evidence" value="ECO:0007669"/>
    <property type="project" value="InterPro"/>
</dbReference>
<gene>
    <name evidence="2" type="primary">hda</name>
    <name evidence="2" type="ORF">CKO42_01870</name>
</gene>
<dbReference type="InterPro" id="IPR027417">
    <property type="entry name" value="P-loop_NTPase"/>
</dbReference>
<dbReference type="Proteomes" id="UP001138768">
    <property type="component" value="Unassembled WGS sequence"/>
</dbReference>
<feature type="domain" description="Hda lid" evidence="1">
    <location>
        <begin position="169"/>
        <end position="223"/>
    </location>
</feature>
<dbReference type="InterPro" id="IPR055199">
    <property type="entry name" value="Hda_lid"/>
</dbReference>
<comment type="caution">
    <text evidence="2">The sequence shown here is derived from an EMBL/GenBank/DDBJ whole genome shotgun (WGS) entry which is preliminary data.</text>
</comment>
<dbReference type="Gene3D" id="1.10.8.60">
    <property type="match status" value="1"/>
</dbReference>
<dbReference type="SUPFAM" id="SSF52540">
    <property type="entry name" value="P-loop containing nucleoside triphosphate hydrolases"/>
    <property type="match status" value="1"/>
</dbReference>
<keyword evidence="3" id="KW-1185">Reference proteome</keyword>
<dbReference type="Pfam" id="PF22688">
    <property type="entry name" value="Hda_lid"/>
    <property type="match status" value="1"/>
</dbReference>
<accession>A0A9X0W5L6</accession>
<organism evidence="2 3">
    <name type="scientific">Lamprobacter modestohalophilus</name>
    <dbReference type="NCBI Taxonomy" id="1064514"/>
    <lineage>
        <taxon>Bacteria</taxon>
        <taxon>Pseudomonadati</taxon>
        <taxon>Pseudomonadota</taxon>
        <taxon>Gammaproteobacteria</taxon>
        <taxon>Chromatiales</taxon>
        <taxon>Chromatiaceae</taxon>
        <taxon>Lamprobacter</taxon>
    </lineage>
</organism>
<dbReference type="AlphaFoldDB" id="A0A9X0W5L6"/>
<evidence type="ECO:0000313" key="3">
    <source>
        <dbReference type="Proteomes" id="UP001138768"/>
    </source>
</evidence>